<reference evidence="4 5" key="1">
    <citation type="submission" date="2024-03" db="EMBL/GenBank/DDBJ databases">
        <title>A high-quality draft genome sequence of Diaporthe vaccinii, a causative agent of upright dieback and viscid rot disease in cranberry plants.</title>
        <authorList>
            <person name="Sarrasin M."/>
            <person name="Lang B.F."/>
            <person name="Burger G."/>
        </authorList>
    </citation>
    <scope>NUCLEOTIDE SEQUENCE [LARGE SCALE GENOMIC DNA]</scope>
    <source>
        <strain evidence="4 5">IS7</strain>
    </source>
</reference>
<dbReference type="PANTHER" id="PTHR38166:SF1">
    <property type="entry name" value="C2H2-TYPE DOMAIN-CONTAINING PROTEIN"/>
    <property type="match status" value="1"/>
</dbReference>
<keyword evidence="1" id="KW-0539">Nucleus</keyword>
<feature type="compositionally biased region" description="Basic and acidic residues" evidence="2">
    <location>
        <begin position="505"/>
        <end position="516"/>
    </location>
</feature>
<organism evidence="4 5">
    <name type="scientific">Diaporthe vaccinii</name>
    <dbReference type="NCBI Taxonomy" id="105482"/>
    <lineage>
        <taxon>Eukaryota</taxon>
        <taxon>Fungi</taxon>
        <taxon>Dikarya</taxon>
        <taxon>Ascomycota</taxon>
        <taxon>Pezizomycotina</taxon>
        <taxon>Sordariomycetes</taxon>
        <taxon>Sordariomycetidae</taxon>
        <taxon>Diaporthales</taxon>
        <taxon>Diaporthaceae</taxon>
        <taxon>Diaporthe</taxon>
        <taxon>Diaporthe eres species complex</taxon>
    </lineage>
</organism>
<proteinExistence type="predicted"/>
<evidence type="ECO:0000256" key="1">
    <source>
        <dbReference type="ARBA" id="ARBA00023242"/>
    </source>
</evidence>
<feature type="domain" description="Zn(2)-C6 fungal-type" evidence="3">
    <location>
        <begin position="51"/>
        <end position="79"/>
    </location>
</feature>
<feature type="compositionally biased region" description="Polar residues" evidence="2">
    <location>
        <begin position="397"/>
        <end position="413"/>
    </location>
</feature>
<feature type="region of interest" description="Disordered" evidence="2">
    <location>
        <begin position="368"/>
        <end position="422"/>
    </location>
</feature>
<dbReference type="Proteomes" id="UP001600888">
    <property type="component" value="Unassembled WGS sequence"/>
</dbReference>
<dbReference type="SUPFAM" id="SSF57701">
    <property type="entry name" value="Zn2/Cys6 DNA-binding domain"/>
    <property type="match status" value="1"/>
</dbReference>
<dbReference type="CDD" id="cd00067">
    <property type="entry name" value="GAL4"/>
    <property type="match status" value="1"/>
</dbReference>
<dbReference type="PROSITE" id="PS00463">
    <property type="entry name" value="ZN2_CY6_FUNGAL_1"/>
    <property type="match status" value="1"/>
</dbReference>
<feature type="compositionally biased region" description="Polar residues" evidence="2">
    <location>
        <begin position="254"/>
        <end position="269"/>
    </location>
</feature>
<name>A0ABR4ERT1_9PEZI</name>
<feature type="region of interest" description="Disordered" evidence="2">
    <location>
        <begin position="451"/>
        <end position="516"/>
    </location>
</feature>
<feature type="compositionally biased region" description="Basic and acidic residues" evidence="2">
    <location>
        <begin position="723"/>
        <end position="745"/>
    </location>
</feature>
<feature type="region of interest" description="Disordered" evidence="2">
    <location>
        <begin position="723"/>
        <end position="757"/>
    </location>
</feature>
<gene>
    <name evidence="4" type="ORF">FJTKL_08383</name>
</gene>
<feature type="compositionally biased region" description="Basic and acidic residues" evidence="2">
    <location>
        <begin position="19"/>
        <end position="28"/>
    </location>
</feature>
<protein>
    <recommendedName>
        <fullName evidence="3">Zn(2)-C6 fungal-type domain-containing protein</fullName>
    </recommendedName>
</protein>
<evidence type="ECO:0000259" key="3">
    <source>
        <dbReference type="PROSITE" id="PS50048"/>
    </source>
</evidence>
<feature type="compositionally biased region" description="Basic and acidic residues" evidence="2">
    <location>
        <begin position="270"/>
        <end position="288"/>
    </location>
</feature>
<dbReference type="SMART" id="SM00066">
    <property type="entry name" value="GAL4"/>
    <property type="match status" value="1"/>
</dbReference>
<feature type="compositionally biased region" description="Polar residues" evidence="2">
    <location>
        <begin position="137"/>
        <end position="149"/>
    </location>
</feature>
<dbReference type="InterPro" id="IPR036864">
    <property type="entry name" value="Zn2-C6_fun-type_DNA-bd_sf"/>
</dbReference>
<evidence type="ECO:0000313" key="4">
    <source>
        <dbReference type="EMBL" id="KAL2285156.1"/>
    </source>
</evidence>
<dbReference type="PANTHER" id="PTHR38166">
    <property type="entry name" value="C2H2-TYPE DOMAIN-CONTAINING PROTEIN-RELATED"/>
    <property type="match status" value="1"/>
</dbReference>
<feature type="region of interest" description="Disordered" evidence="2">
    <location>
        <begin position="1"/>
        <end position="53"/>
    </location>
</feature>
<feature type="compositionally biased region" description="Basic residues" evidence="2">
    <location>
        <begin position="37"/>
        <end position="48"/>
    </location>
</feature>
<dbReference type="PROSITE" id="PS50048">
    <property type="entry name" value="ZN2_CY6_FUNGAL_2"/>
    <property type="match status" value="1"/>
</dbReference>
<feature type="region of interest" description="Disordered" evidence="2">
    <location>
        <begin position="254"/>
        <end position="293"/>
    </location>
</feature>
<accession>A0ABR4ERT1</accession>
<keyword evidence="5" id="KW-1185">Reference proteome</keyword>
<dbReference type="EMBL" id="JBAWTH010000032">
    <property type="protein sequence ID" value="KAL2285156.1"/>
    <property type="molecule type" value="Genomic_DNA"/>
</dbReference>
<evidence type="ECO:0000313" key="5">
    <source>
        <dbReference type="Proteomes" id="UP001600888"/>
    </source>
</evidence>
<dbReference type="InterPro" id="IPR001138">
    <property type="entry name" value="Zn2Cys6_DnaBD"/>
</dbReference>
<sequence length="872" mass="95439">MANFHDMTGLYTEQPGSVLDEKDYDRPRTAATESLVKQRRARTSKPKVKSGCNNCKQRRLKCDEKRPACTQCIRSKKTCAGYPLPPSSAWSSRDGKAAPAPRSTGSGGKPPFGLVVEPAIPQTQKTEGPTPLKSGTPMPSTPSTGQGVTTLRPLQGNPHAHQISVESPRQHLKYDVWNKPSTPVAIPGKMTPIVSGRLGLCTSLVESTDVLLSRSLFEQCRLDASPGSISPRSSEASWKSRWWSDAANSNKTSLSTCRTWESSGGQSQTGEKHDRDDHGDPAQEDPKFAKKQTTAQRCWSHVSALSTMLGSVQGPGPVCPPKHDIWALMATARKFQPCLGKLARCSEQGGRKAQSCPDPRTQKILDEEALSPSSASKPVAIPASKSPLGRPVRADVSTDTSYTNSDETTAMKTSCSSSSSAGLLSREEQKRLLLDRLMDFFFAELVRGGQGKTGGGAGCSVRPVTKATAGGSSRKGANAQKGPPNKGKRPASIDENEDSDNEDNEAPKPKKAKSEEAEIKRLACPFFKRNPHRYKDQSKCVGPGWMTVHRLKEHLYRRHMLPIHCYRCREVFPSDKLLQLHSRSDARCAVRDDAALELEGIDASQERLLRSRRRTDKTEEDKWRDVFRICFPADAPDSVPTPWFELPPAWGAASPPAQESDIARYEEFLRRELPRRVRGELEVRIEQELSPVEESLKRQLVDIVRDMQQRLFADFRKLQGDLSPQKDEAAGDVELGRDNGGDVKGKGRATASESPEDLVAIEASTSGASFDDPVNEISPVTTGWAASQPIDVYSRQPQPFFDDATRFDGVMFDLGQSCGDWSWADSGYMSAAMSAASSKVVADDDGMICDDGTIGGHFGHAGMYGEYRDGWS</sequence>
<feature type="compositionally biased region" description="Acidic residues" evidence="2">
    <location>
        <begin position="494"/>
        <end position="504"/>
    </location>
</feature>
<dbReference type="Gene3D" id="4.10.240.10">
    <property type="entry name" value="Zn(2)-C6 fungal-type DNA-binding domain"/>
    <property type="match status" value="1"/>
</dbReference>
<feature type="region of interest" description="Disordered" evidence="2">
    <location>
        <begin position="86"/>
        <end position="168"/>
    </location>
</feature>
<comment type="caution">
    <text evidence="4">The sequence shown here is derived from an EMBL/GenBank/DDBJ whole genome shotgun (WGS) entry which is preliminary data.</text>
</comment>
<dbReference type="Pfam" id="PF00172">
    <property type="entry name" value="Zn_clus"/>
    <property type="match status" value="1"/>
</dbReference>
<evidence type="ECO:0000256" key="2">
    <source>
        <dbReference type="SAM" id="MobiDB-lite"/>
    </source>
</evidence>